<feature type="coiled-coil region" evidence="4">
    <location>
        <begin position="204"/>
        <end position="258"/>
    </location>
</feature>
<protein>
    <submittedName>
        <fullName evidence="6">Trichoplein keratin filament-binding protein</fullName>
    </submittedName>
</protein>
<dbReference type="EMBL" id="NIRI02000042">
    <property type="protein sequence ID" value="KAG5450343.1"/>
    <property type="molecule type" value="Genomic_DNA"/>
</dbReference>
<keyword evidence="7" id="KW-1185">Reference proteome</keyword>
<keyword evidence="4" id="KW-0175">Coiled coil</keyword>
<dbReference type="OrthoDB" id="6431598at2759"/>
<comment type="caution">
    <text evidence="6">The sequence shown here is derived from an EMBL/GenBank/DDBJ whole genome shotgun (WGS) entry which is preliminary data.</text>
</comment>
<reference evidence="6 7" key="2">
    <citation type="journal article" date="2021" name="Genomics">
        <title>High-quality reference genome for Clonorchis sinensis.</title>
        <authorList>
            <person name="Young N.D."/>
            <person name="Stroehlein A.J."/>
            <person name="Kinkar L."/>
            <person name="Wang T."/>
            <person name="Sohn W.M."/>
            <person name="Chang B.C.H."/>
            <person name="Kaur P."/>
            <person name="Weisz D."/>
            <person name="Dudchenko O."/>
            <person name="Aiden E.L."/>
            <person name="Korhonen P.K."/>
            <person name="Gasser R.B."/>
        </authorList>
    </citation>
    <scope>NUCLEOTIDE SEQUENCE [LARGE SCALE GENOMIC DNA]</scope>
    <source>
        <strain evidence="6">Cs-k2</strain>
    </source>
</reference>
<dbReference type="PANTHER" id="PTHR31183">
    <property type="entry name" value="TRICHOPLEIN KERATIN FILAMENT-BINDING PROTEIN FAMILY MEMBER"/>
    <property type="match status" value="1"/>
</dbReference>
<gene>
    <name evidence="6" type="ORF">CSKR_110170</name>
</gene>
<evidence type="ECO:0000313" key="6">
    <source>
        <dbReference type="EMBL" id="KAG5450343.1"/>
    </source>
</evidence>
<sequence length="499" mass="58177">MSFCVSRPIGASRKDVFESLMARKKEREFSNIKQWQCHTEYLNNSTIRAEREKMWTSDQAQAASMEAFEVQNVDREAEKIIDNRRRRLRSLLDKETKQQMASLTAEMSKDSSALRVSKDQRTYCGSNKFEFARNSLSDNLNNIAAVKADGVFSENSSASKHDCNVHPPEGEMHNHKTHTSSDERNVAKFEEPVEEVESGGQMAMAKEAEKLEQQQKRLRVLQDQLDELNQRENEADRLVEEENQLTRILARLDKFELQLCALEDKYKQEFNRRAPLRQHNATLRRRSTTIQNELKSQLEWLERFASQCTQGENSEDKVNSDSVKAVRQIVEADLEKEKKFVLELDILLGHEAAALWNNKESSWIQEASSRYKLLLQLLENRRHNTVAQLEKVHRRQREELRSREALLEKVEKIRDEQFPNADPQQYQSSQDCDDPPERTVEGHQFPHNQDAIYKAEKAYEEILRKEADKLKATEISTLQPTRQRPGLPYPYFKPGGNIW</sequence>
<keyword evidence="2" id="KW-0963">Cytoplasm</keyword>
<evidence type="ECO:0000313" key="7">
    <source>
        <dbReference type="Proteomes" id="UP000286415"/>
    </source>
</evidence>
<accession>A0A8T1MME2</accession>
<dbReference type="GO" id="GO:0045095">
    <property type="term" value="C:keratin filament"/>
    <property type="evidence" value="ECO:0007669"/>
    <property type="project" value="TreeGrafter"/>
</dbReference>
<evidence type="ECO:0000256" key="3">
    <source>
        <dbReference type="ARBA" id="ARBA00023212"/>
    </source>
</evidence>
<comment type="subcellular location">
    <subcellularLocation>
        <location evidence="1">Cytoplasm</location>
        <location evidence="1">Cytoskeleton</location>
    </subcellularLocation>
</comment>
<feature type="region of interest" description="Disordered" evidence="5">
    <location>
        <begin position="474"/>
        <end position="499"/>
    </location>
</feature>
<proteinExistence type="predicted"/>
<keyword evidence="6" id="KW-0416">Keratin</keyword>
<dbReference type="Proteomes" id="UP000286415">
    <property type="component" value="Unassembled WGS sequence"/>
</dbReference>
<dbReference type="InterPro" id="IPR043596">
    <property type="entry name" value="CFAP53/TCHP"/>
</dbReference>
<dbReference type="AlphaFoldDB" id="A0A8T1MME2"/>
<evidence type="ECO:0000256" key="2">
    <source>
        <dbReference type="ARBA" id="ARBA00022490"/>
    </source>
</evidence>
<feature type="region of interest" description="Disordered" evidence="5">
    <location>
        <begin position="416"/>
        <end position="441"/>
    </location>
</feature>
<dbReference type="GO" id="GO:0006915">
    <property type="term" value="P:apoptotic process"/>
    <property type="evidence" value="ECO:0007669"/>
    <property type="project" value="TreeGrafter"/>
</dbReference>
<reference evidence="6 7" key="1">
    <citation type="journal article" date="2018" name="Biotechnol. Adv.">
        <title>Improved genomic resources and new bioinformatic workflow for the carcinogenic parasite Clonorchis sinensis: Biotechnological implications.</title>
        <authorList>
            <person name="Wang D."/>
            <person name="Korhonen P.K."/>
            <person name="Gasser R.B."/>
            <person name="Young N.D."/>
        </authorList>
    </citation>
    <scope>NUCLEOTIDE SEQUENCE [LARGE SCALE GENOMIC DNA]</scope>
    <source>
        <strain evidence="6">Cs-k2</strain>
    </source>
</reference>
<name>A0A8T1MME2_CLOSI</name>
<evidence type="ECO:0000256" key="4">
    <source>
        <dbReference type="SAM" id="Coils"/>
    </source>
</evidence>
<keyword evidence="3" id="KW-0206">Cytoskeleton</keyword>
<evidence type="ECO:0000256" key="5">
    <source>
        <dbReference type="SAM" id="MobiDB-lite"/>
    </source>
</evidence>
<evidence type="ECO:0000256" key="1">
    <source>
        <dbReference type="ARBA" id="ARBA00004245"/>
    </source>
</evidence>
<dbReference type="PANTHER" id="PTHR31183:SF2">
    <property type="entry name" value="TRICHOPLEIN KERATIN FILAMENT-BINDING PROTEIN"/>
    <property type="match status" value="1"/>
</dbReference>
<organism evidence="6 7">
    <name type="scientific">Clonorchis sinensis</name>
    <name type="common">Chinese liver fluke</name>
    <dbReference type="NCBI Taxonomy" id="79923"/>
    <lineage>
        <taxon>Eukaryota</taxon>
        <taxon>Metazoa</taxon>
        <taxon>Spiralia</taxon>
        <taxon>Lophotrochozoa</taxon>
        <taxon>Platyhelminthes</taxon>
        <taxon>Trematoda</taxon>
        <taxon>Digenea</taxon>
        <taxon>Opisthorchiida</taxon>
        <taxon>Opisthorchiata</taxon>
        <taxon>Opisthorchiidae</taxon>
        <taxon>Clonorchis</taxon>
    </lineage>
</organism>